<sequence length="477" mass="53491">MMSLDRRYALIAWLLLSLAGCLWLGWRQFGELEQRFRQESFIALRLLSQKASQHDAVLATLAASEQSRLPADMLKRLQTAMPQLSAVGYWRQQQWHGDPGGLRPPLALLWQAQQQGQTVLGFDAQQRYWLQSPDGWALLIDPLRMLVQAELPEPLENISLQLRGHRIELLQRKAGAPVNDWDLSLDRKLPSASQPFRLSSRTALSWNSLPWMEILLWNALLAAVAVALYARHRQRASQQRQQQQDRLAAQARLNTLNEMMAGLAQELNPPLTAIIANTRQLERTLDEPSQRETVRDTLLATGAQARRAAALISRLSRLLAHPKATETTPLDPDALVNSLLFLRQAELANQNITLEWHNLSPDEWPRAERTALEQILHNLVQNACDALQEQGGRIVISGESDGHNYRFKVIDNGPGIPDAILPKIFLPFFTTRSRGMGLGLPLCETLARAQSGKLHVQNAANGGVIAQLILPWAKRGA</sequence>
<dbReference type="PRINTS" id="PR00344">
    <property type="entry name" value="BCTRLSENSOR"/>
</dbReference>
<evidence type="ECO:0000256" key="3">
    <source>
        <dbReference type="ARBA" id="ARBA00022553"/>
    </source>
</evidence>
<keyword evidence="7" id="KW-0067">ATP-binding</keyword>
<dbReference type="SMART" id="SM00387">
    <property type="entry name" value="HATPase_c"/>
    <property type="match status" value="1"/>
</dbReference>
<dbReference type="InterPro" id="IPR003594">
    <property type="entry name" value="HATPase_dom"/>
</dbReference>
<dbReference type="PANTHER" id="PTHR43065:SF46">
    <property type="entry name" value="C4-DICARBOXYLATE TRANSPORT SENSOR PROTEIN DCTB"/>
    <property type="match status" value="1"/>
</dbReference>
<dbReference type="InterPro" id="IPR036890">
    <property type="entry name" value="HATPase_C_sf"/>
</dbReference>
<keyword evidence="5" id="KW-0547">Nucleotide-binding</keyword>
<dbReference type="EC" id="2.7.13.3" evidence="2"/>
<evidence type="ECO:0000313" key="11">
    <source>
        <dbReference type="Proteomes" id="UP000192721"/>
    </source>
</evidence>
<keyword evidence="6" id="KW-0418">Kinase</keyword>
<evidence type="ECO:0000259" key="9">
    <source>
        <dbReference type="PROSITE" id="PS50109"/>
    </source>
</evidence>
<keyword evidence="4" id="KW-0808">Transferase</keyword>
<dbReference type="GO" id="GO:0005524">
    <property type="term" value="F:ATP binding"/>
    <property type="evidence" value="ECO:0007669"/>
    <property type="project" value="UniProtKB-KW"/>
</dbReference>
<dbReference type="InterPro" id="IPR004358">
    <property type="entry name" value="Sig_transdc_His_kin-like_C"/>
</dbReference>
<evidence type="ECO:0000256" key="1">
    <source>
        <dbReference type="ARBA" id="ARBA00000085"/>
    </source>
</evidence>
<dbReference type="SUPFAM" id="SSF47384">
    <property type="entry name" value="Homodimeric domain of signal transducing histidine kinase"/>
    <property type="match status" value="1"/>
</dbReference>
<dbReference type="PROSITE" id="PS51257">
    <property type="entry name" value="PROKAR_LIPOPROTEIN"/>
    <property type="match status" value="1"/>
</dbReference>
<reference evidence="10 11" key="1">
    <citation type="submission" date="2017-02" db="EMBL/GenBank/DDBJ databases">
        <title>Chromobacterium haemolyticum H5244.</title>
        <authorList>
            <person name="Gulvik C.A."/>
        </authorList>
    </citation>
    <scope>NUCLEOTIDE SEQUENCE [LARGE SCALE GENOMIC DNA]</scope>
    <source>
        <strain evidence="10 11">H5244</strain>
    </source>
</reference>
<evidence type="ECO:0000256" key="8">
    <source>
        <dbReference type="ARBA" id="ARBA00023012"/>
    </source>
</evidence>
<evidence type="ECO:0000256" key="7">
    <source>
        <dbReference type="ARBA" id="ARBA00022840"/>
    </source>
</evidence>
<dbReference type="PANTHER" id="PTHR43065">
    <property type="entry name" value="SENSOR HISTIDINE KINASE"/>
    <property type="match status" value="1"/>
</dbReference>
<dbReference type="SUPFAM" id="SSF55874">
    <property type="entry name" value="ATPase domain of HSP90 chaperone/DNA topoisomerase II/histidine kinase"/>
    <property type="match status" value="1"/>
</dbReference>
<organism evidence="10 11">
    <name type="scientific">Chromobacterium haemolyticum</name>
    <dbReference type="NCBI Taxonomy" id="394935"/>
    <lineage>
        <taxon>Bacteria</taxon>
        <taxon>Pseudomonadati</taxon>
        <taxon>Pseudomonadota</taxon>
        <taxon>Betaproteobacteria</taxon>
        <taxon>Neisseriales</taxon>
        <taxon>Chromobacteriaceae</taxon>
        <taxon>Chromobacterium</taxon>
    </lineage>
</organism>
<dbReference type="AlphaFoldDB" id="A0A1W0CVP9"/>
<dbReference type="InterPro" id="IPR036097">
    <property type="entry name" value="HisK_dim/P_sf"/>
</dbReference>
<dbReference type="InterPro" id="IPR003661">
    <property type="entry name" value="HisK_dim/P_dom"/>
</dbReference>
<dbReference type="Pfam" id="PF02518">
    <property type="entry name" value="HATPase_c"/>
    <property type="match status" value="1"/>
</dbReference>
<dbReference type="CDD" id="cd00075">
    <property type="entry name" value="HATPase"/>
    <property type="match status" value="1"/>
</dbReference>
<evidence type="ECO:0000256" key="5">
    <source>
        <dbReference type="ARBA" id="ARBA00022741"/>
    </source>
</evidence>
<dbReference type="Gene3D" id="1.10.287.130">
    <property type="match status" value="1"/>
</dbReference>
<dbReference type="CDD" id="cd00082">
    <property type="entry name" value="HisKA"/>
    <property type="match status" value="1"/>
</dbReference>
<dbReference type="Gene3D" id="3.30.565.10">
    <property type="entry name" value="Histidine kinase-like ATPase, C-terminal domain"/>
    <property type="match status" value="1"/>
</dbReference>
<protein>
    <recommendedName>
        <fullName evidence="2">histidine kinase</fullName>
        <ecNumber evidence="2">2.7.13.3</ecNumber>
    </recommendedName>
</protein>
<gene>
    <name evidence="10" type="ORF">B0T45_12810</name>
</gene>
<keyword evidence="8" id="KW-0902">Two-component regulatory system</keyword>
<proteinExistence type="predicted"/>
<evidence type="ECO:0000256" key="6">
    <source>
        <dbReference type="ARBA" id="ARBA00022777"/>
    </source>
</evidence>
<dbReference type="PROSITE" id="PS50109">
    <property type="entry name" value="HIS_KIN"/>
    <property type="match status" value="1"/>
</dbReference>
<evidence type="ECO:0000256" key="2">
    <source>
        <dbReference type="ARBA" id="ARBA00012438"/>
    </source>
</evidence>
<comment type="caution">
    <text evidence="10">The sequence shown here is derived from an EMBL/GenBank/DDBJ whole genome shotgun (WGS) entry which is preliminary data.</text>
</comment>
<name>A0A1W0CVP9_9NEIS</name>
<evidence type="ECO:0000313" key="10">
    <source>
        <dbReference type="EMBL" id="OQS38652.1"/>
    </source>
</evidence>
<dbReference type="EMBL" id="MUKV01000015">
    <property type="protein sequence ID" value="OQS38652.1"/>
    <property type="molecule type" value="Genomic_DNA"/>
</dbReference>
<dbReference type="Proteomes" id="UP000192721">
    <property type="component" value="Unassembled WGS sequence"/>
</dbReference>
<dbReference type="RefSeq" id="WP_081555732.1">
    <property type="nucleotide sequence ID" value="NZ_MUKV01000015.1"/>
</dbReference>
<dbReference type="InterPro" id="IPR005467">
    <property type="entry name" value="His_kinase_dom"/>
</dbReference>
<comment type="catalytic activity">
    <reaction evidence="1">
        <text>ATP + protein L-histidine = ADP + protein N-phospho-L-histidine.</text>
        <dbReference type="EC" id="2.7.13.3"/>
    </reaction>
</comment>
<dbReference type="GO" id="GO:0000155">
    <property type="term" value="F:phosphorelay sensor kinase activity"/>
    <property type="evidence" value="ECO:0007669"/>
    <property type="project" value="InterPro"/>
</dbReference>
<evidence type="ECO:0000256" key="4">
    <source>
        <dbReference type="ARBA" id="ARBA00022679"/>
    </source>
</evidence>
<accession>A0A1W0CVP9</accession>
<keyword evidence="3" id="KW-0597">Phosphoprotein</keyword>
<feature type="domain" description="Histidine kinase" evidence="9">
    <location>
        <begin position="262"/>
        <end position="474"/>
    </location>
</feature>